<dbReference type="InterPro" id="IPR001128">
    <property type="entry name" value="Cyt_P450"/>
</dbReference>
<keyword evidence="3 11" id="KW-0349">Heme</keyword>
<dbReference type="GO" id="GO:0016705">
    <property type="term" value="F:oxidoreductase activity, acting on paired donors, with incorporation or reduction of molecular oxygen"/>
    <property type="evidence" value="ECO:0007669"/>
    <property type="project" value="InterPro"/>
</dbReference>
<dbReference type="PANTHER" id="PTHR47947">
    <property type="entry name" value="CYTOCHROME P450 82C3-RELATED"/>
    <property type="match status" value="1"/>
</dbReference>
<dbReference type="InterPro" id="IPR050651">
    <property type="entry name" value="Plant_Cytochrome_P450_Monoox"/>
</dbReference>
<dbReference type="PRINTS" id="PR00385">
    <property type="entry name" value="P450"/>
</dbReference>
<dbReference type="EMBL" id="JAMZMK010005840">
    <property type="protein sequence ID" value="KAI7751695.1"/>
    <property type="molecule type" value="Genomic_DNA"/>
</dbReference>
<dbReference type="GO" id="GO:0020037">
    <property type="term" value="F:heme binding"/>
    <property type="evidence" value="ECO:0007669"/>
    <property type="project" value="InterPro"/>
</dbReference>
<evidence type="ECO:0000256" key="10">
    <source>
        <dbReference type="ARBA" id="ARBA00023136"/>
    </source>
</evidence>
<evidence type="ECO:0000256" key="11">
    <source>
        <dbReference type="PIRSR" id="PIRSR602401-1"/>
    </source>
</evidence>
<keyword evidence="4 12" id="KW-0812">Transmembrane</keyword>
<dbReference type="Pfam" id="PF00067">
    <property type="entry name" value="p450"/>
    <property type="match status" value="2"/>
</dbReference>
<name>A0AAD5D262_AMBAR</name>
<dbReference type="Gene3D" id="1.10.630.10">
    <property type="entry name" value="Cytochrome P450"/>
    <property type="match status" value="2"/>
</dbReference>
<keyword evidence="9" id="KW-0503">Monooxygenase</keyword>
<feature type="non-terminal residue" evidence="13">
    <location>
        <position position="727"/>
    </location>
</feature>
<feature type="transmembrane region" description="Helical" evidence="12">
    <location>
        <begin position="217"/>
        <end position="236"/>
    </location>
</feature>
<dbReference type="InterPro" id="IPR017972">
    <property type="entry name" value="Cyt_P450_CS"/>
</dbReference>
<dbReference type="AlphaFoldDB" id="A0AAD5D262"/>
<dbReference type="PANTHER" id="PTHR47947:SF26">
    <property type="entry name" value="CYTOCHROME P450"/>
    <property type="match status" value="1"/>
</dbReference>
<evidence type="ECO:0000256" key="4">
    <source>
        <dbReference type="ARBA" id="ARBA00022692"/>
    </source>
</evidence>
<feature type="binding site" description="axial binding residue" evidence="11">
    <location>
        <position position="665"/>
    </location>
    <ligand>
        <name>heme</name>
        <dbReference type="ChEBI" id="CHEBI:30413"/>
    </ligand>
    <ligandPart>
        <name>Fe</name>
        <dbReference type="ChEBI" id="CHEBI:18248"/>
    </ligandPart>
</feature>
<evidence type="ECO:0000256" key="8">
    <source>
        <dbReference type="ARBA" id="ARBA00023004"/>
    </source>
</evidence>
<accession>A0AAD5D262</accession>
<comment type="cofactor">
    <cofactor evidence="1 11">
        <name>heme</name>
        <dbReference type="ChEBI" id="CHEBI:30413"/>
    </cofactor>
</comment>
<dbReference type="Proteomes" id="UP001206925">
    <property type="component" value="Unassembled WGS sequence"/>
</dbReference>
<dbReference type="InterPro" id="IPR002401">
    <property type="entry name" value="Cyt_P450_E_grp-I"/>
</dbReference>
<evidence type="ECO:0000256" key="12">
    <source>
        <dbReference type="SAM" id="Phobius"/>
    </source>
</evidence>
<reference evidence="13" key="1">
    <citation type="submission" date="2022-06" db="EMBL/GenBank/DDBJ databases">
        <title>Uncovering the hologenomic basis of an extraordinary plant invasion.</title>
        <authorList>
            <person name="Bieker V.C."/>
            <person name="Martin M.D."/>
            <person name="Gilbert T."/>
            <person name="Hodgins K."/>
            <person name="Battlay P."/>
            <person name="Petersen B."/>
            <person name="Wilson J."/>
        </authorList>
    </citation>
    <scope>NUCLEOTIDE SEQUENCE</scope>
    <source>
        <strain evidence="13">AA19_3_7</strain>
        <tissue evidence="13">Leaf</tissue>
    </source>
</reference>
<evidence type="ECO:0000256" key="9">
    <source>
        <dbReference type="ARBA" id="ARBA00023033"/>
    </source>
</evidence>
<gene>
    <name evidence="13" type="ORF">M8C21_006985</name>
</gene>
<dbReference type="SUPFAM" id="SSF48264">
    <property type="entry name" value="Cytochrome P450"/>
    <property type="match status" value="2"/>
</dbReference>
<evidence type="ECO:0000313" key="14">
    <source>
        <dbReference type="Proteomes" id="UP001206925"/>
    </source>
</evidence>
<dbReference type="FunFam" id="1.10.630.10:FF:000026">
    <property type="entry name" value="Cytochrome P450 82C4"/>
    <property type="match status" value="1"/>
</dbReference>
<dbReference type="GO" id="GO:0005506">
    <property type="term" value="F:iron ion binding"/>
    <property type="evidence" value="ECO:0007669"/>
    <property type="project" value="InterPro"/>
</dbReference>
<keyword evidence="8 11" id="KW-0408">Iron</keyword>
<organism evidence="13 14">
    <name type="scientific">Ambrosia artemisiifolia</name>
    <name type="common">Common ragweed</name>
    <dbReference type="NCBI Taxonomy" id="4212"/>
    <lineage>
        <taxon>Eukaryota</taxon>
        <taxon>Viridiplantae</taxon>
        <taxon>Streptophyta</taxon>
        <taxon>Embryophyta</taxon>
        <taxon>Tracheophyta</taxon>
        <taxon>Spermatophyta</taxon>
        <taxon>Magnoliopsida</taxon>
        <taxon>eudicotyledons</taxon>
        <taxon>Gunneridae</taxon>
        <taxon>Pentapetalae</taxon>
        <taxon>asterids</taxon>
        <taxon>campanulids</taxon>
        <taxon>Asterales</taxon>
        <taxon>Asteraceae</taxon>
        <taxon>Asteroideae</taxon>
        <taxon>Heliantheae alliance</taxon>
        <taxon>Heliantheae</taxon>
        <taxon>Ambrosia</taxon>
    </lineage>
</organism>
<evidence type="ECO:0000256" key="2">
    <source>
        <dbReference type="ARBA" id="ARBA00004370"/>
    </source>
</evidence>
<keyword evidence="6 12" id="KW-1133">Transmembrane helix</keyword>
<evidence type="ECO:0000256" key="1">
    <source>
        <dbReference type="ARBA" id="ARBA00001971"/>
    </source>
</evidence>
<keyword evidence="10 12" id="KW-0472">Membrane</keyword>
<keyword evidence="14" id="KW-1185">Reference proteome</keyword>
<dbReference type="GO" id="GO:0004497">
    <property type="term" value="F:monooxygenase activity"/>
    <property type="evidence" value="ECO:0007669"/>
    <property type="project" value="UniProtKB-KW"/>
</dbReference>
<sequence>TPDLAKAVLHDQDEIVANHQQTVASTIITYGGQDILFSKNNSSLRHLQKTFVFEVLNNKNLEAYDSLRRDEVRKTIKNVFSRVGTPVNISEISFLTSSNVVTKVICKNFLENGAKDSHLGAELLMVAAKIVEIFGRVNFSNIFPSIAWFDLQGVERDMKKEQKNLDQIFKSIIVDRIKYNSKRSEDGVEHQGKKDFLQTLLELKDAKSLNIDQIESLLLDIMIGGIACVFFIVAWIRNVFKRPNKGILGKTLTEAAGAWPIIGHLHLFAGSQAPHKLLGSLADKYGPIFSIKIGVLRALVVSTPEMAKECLTTNDIAFAGRPKSMAVELLGYNYANFALGSYGPFWRDMIKITALELVPYRRHETRSHLRVLEVKSSIADIYRTWIANKGSSVMVKVDMTQWFHNLIVNIILKMIYGNRFSSGEQDGEQFKKAIRRFAELLSTFVPSDVITGLRWLDLGGYEKKMKKTAKELDVIMDRWLVDESKDQVLMTGLLSRVKEYVKQDVYGLSTDVIVKATCLAIYAGGTDATILTLTWALSLLVNNPLVLRKAQQEVEDHVGRERKVEEADLKNFVYLQAIVKETMRLYPSVPLLIPHESIEDCIVGGYAVPKGTQLLINAWKIQNDPKIWANPFDFQPERFLTSDKNVDVKGQQFKLLPFGSGRRMCLGMSLALEDMLLTLASIIHAFDFLNPSNEPIDMTVSPGWTNLKATRLELLVAPRVQADLYKV</sequence>
<proteinExistence type="predicted"/>
<evidence type="ECO:0000256" key="6">
    <source>
        <dbReference type="ARBA" id="ARBA00022989"/>
    </source>
</evidence>
<dbReference type="PRINTS" id="PR00463">
    <property type="entry name" value="EP450I"/>
</dbReference>
<keyword evidence="5 11" id="KW-0479">Metal-binding</keyword>
<comment type="subcellular location">
    <subcellularLocation>
        <location evidence="2">Membrane</location>
    </subcellularLocation>
</comment>
<evidence type="ECO:0000256" key="5">
    <source>
        <dbReference type="ARBA" id="ARBA00022723"/>
    </source>
</evidence>
<protein>
    <recommendedName>
        <fullName evidence="15">Cytochrome P450</fullName>
    </recommendedName>
</protein>
<dbReference type="InterPro" id="IPR036396">
    <property type="entry name" value="Cyt_P450_sf"/>
</dbReference>
<comment type="caution">
    <text evidence="13">The sequence shown here is derived from an EMBL/GenBank/DDBJ whole genome shotgun (WGS) entry which is preliminary data.</text>
</comment>
<evidence type="ECO:0008006" key="15">
    <source>
        <dbReference type="Google" id="ProtNLM"/>
    </source>
</evidence>
<keyword evidence="7" id="KW-0560">Oxidoreductase</keyword>
<evidence type="ECO:0000313" key="13">
    <source>
        <dbReference type="EMBL" id="KAI7751695.1"/>
    </source>
</evidence>
<evidence type="ECO:0000256" key="7">
    <source>
        <dbReference type="ARBA" id="ARBA00023002"/>
    </source>
</evidence>
<evidence type="ECO:0000256" key="3">
    <source>
        <dbReference type="ARBA" id="ARBA00022617"/>
    </source>
</evidence>
<dbReference type="PROSITE" id="PS00086">
    <property type="entry name" value="CYTOCHROME_P450"/>
    <property type="match status" value="1"/>
</dbReference>